<dbReference type="EMBL" id="JBHSMT010000026">
    <property type="protein sequence ID" value="MFC5475290.1"/>
    <property type="molecule type" value="Genomic_DNA"/>
</dbReference>
<evidence type="ECO:0008006" key="3">
    <source>
        <dbReference type="Google" id="ProtNLM"/>
    </source>
</evidence>
<comment type="caution">
    <text evidence="1">The sequence shown here is derived from an EMBL/GenBank/DDBJ whole genome shotgun (WGS) entry which is preliminary data.</text>
</comment>
<dbReference type="PROSITE" id="PS51257">
    <property type="entry name" value="PROKAR_LIPOPROTEIN"/>
    <property type="match status" value="1"/>
</dbReference>
<sequence length="107" mass="11228">MKMDKKTDRSAHLIPWHVIVAATSLLTLAGCVSLTPNLDSQFGNSVNLLKAEQTIAPNASANTAAVRMDGQAAREVVDRYYKSYKAPTPQPNVFAIGVGGSSNGGGP</sequence>
<evidence type="ECO:0000313" key="2">
    <source>
        <dbReference type="Proteomes" id="UP001596045"/>
    </source>
</evidence>
<accession>A0ABW0MAN1</accession>
<keyword evidence="2" id="KW-1185">Reference proteome</keyword>
<gene>
    <name evidence="1" type="ORF">ACFPM8_15120</name>
</gene>
<dbReference type="Proteomes" id="UP001596045">
    <property type="component" value="Unassembled WGS sequence"/>
</dbReference>
<organism evidence="1 2">
    <name type="scientific">Paraherbaspirillum soli</name>
    <dbReference type="NCBI Taxonomy" id="631222"/>
    <lineage>
        <taxon>Bacteria</taxon>
        <taxon>Pseudomonadati</taxon>
        <taxon>Pseudomonadota</taxon>
        <taxon>Betaproteobacteria</taxon>
        <taxon>Burkholderiales</taxon>
        <taxon>Oxalobacteraceae</taxon>
        <taxon>Paraherbaspirillum</taxon>
    </lineage>
</organism>
<name>A0ABW0MAN1_9BURK</name>
<protein>
    <recommendedName>
        <fullName evidence="3">Pilus assembly protein</fullName>
    </recommendedName>
</protein>
<evidence type="ECO:0000313" key="1">
    <source>
        <dbReference type="EMBL" id="MFC5475290.1"/>
    </source>
</evidence>
<reference evidence="2" key="1">
    <citation type="journal article" date="2019" name="Int. J. Syst. Evol. Microbiol.">
        <title>The Global Catalogue of Microorganisms (GCM) 10K type strain sequencing project: providing services to taxonomists for standard genome sequencing and annotation.</title>
        <authorList>
            <consortium name="The Broad Institute Genomics Platform"/>
            <consortium name="The Broad Institute Genome Sequencing Center for Infectious Disease"/>
            <person name="Wu L."/>
            <person name="Ma J."/>
        </authorList>
    </citation>
    <scope>NUCLEOTIDE SEQUENCE [LARGE SCALE GENOMIC DNA]</scope>
    <source>
        <strain evidence="2">JCM 17066</strain>
    </source>
</reference>
<dbReference type="RefSeq" id="WP_378998438.1">
    <property type="nucleotide sequence ID" value="NZ_JBHSMT010000026.1"/>
</dbReference>
<proteinExistence type="predicted"/>